<dbReference type="InterPro" id="IPR003337">
    <property type="entry name" value="Trehalose_PPase"/>
</dbReference>
<evidence type="ECO:0000256" key="5">
    <source>
        <dbReference type="ARBA" id="ARBA00024179"/>
    </source>
</evidence>
<dbReference type="NCBIfam" id="TIGR01484">
    <property type="entry name" value="HAD-SF-IIB"/>
    <property type="match status" value="1"/>
</dbReference>
<dbReference type="EC" id="3.1.3.12" evidence="6"/>
<evidence type="ECO:0000256" key="1">
    <source>
        <dbReference type="ARBA" id="ARBA00000500"/>
    </source>
</evidence>
<dbReference type="InterPro" id="IPR036412">
    <property type="entry name" value="HAD-like_sf"/>
</dbReference>
<dbReference type="GO" id="GO:0046872">
    <property type="term" value="F:metal ion binding"/>
    <property type="evidence" value="ECO:0007669"/>
    <property type="project" value="UniProtKB-KW"/>
</dbReference>
<accession>A0A1N6WUI3</accession>
<dbReference type="Gene3D" id="3.30.70.1020">
    <property type="entry name" value="Trehalose-6-phosphate phosphatase related protein, domain 2"/>
    <property type="match status" value="1"/>
</dbReference>
<comment type="pathway">
    <text evidence="2 6">Glycan biosynthesis; trehalose biosynthesis.</text>
</comment>
<dbReference type="Pfam" id="PF02358">
    <property type="entry name" value="Trehalose_PPase"/>
    <property type="match status" value="1"/>
</dbReference>
<dbReference type="OrthoDB" id="9797743at2"/>
<sequence length="264" mass="30090">MNKKYALDNLNLNNIKAQIKKADNVLFFLDYDGTLAPFQPDPLSAFALPEIETNLKELEKKEAYYLSLVSGRKLAELKKMIDLKRSNFAGSHGLEIELFFSEGVIYPYQTNEIDVLSKKNYQKSKEKYLAKAGVRLEDKGFGFALHFESEQKQLKAEKDLKALFKNTAYQVLAGRKIVEIRPAGWDKGQAVKYISNQINKKLGIDNTLQIYIGDDSTDEDVFRVIENGITIYVKNEDDLSTEAEYYLYDPEDTAELLVEIAGEN</sequence>
<dbReference type="GO" id="GO:0004805">
    <property type="term" value="F:trehalose-phosphatase activity"/>
    <property type="evidence" value="ECO:0007669"/>
    <property type="project" value="UniProtKB-EC"/>
</dbReference>
<evidence type="ECO:0000256" key="6">
    <source>
        <dbReference type="RuleBase" id="RU361117"/>
    </source>
</evidence>
<keyword evidence="6" id="KW-0479">Metal-binding</keyword>
<comment type="function">
    <text evidence="5 6">Removes the phosphate from trehalose 6-phosphate to produce free trehalose.</text>
</comment>
<dbReference type="RefSeq" id="WP_076544926.1">
    <property type="nucleotide sequence ID" value="NZ_FTNC01000010.1"/>
</dbReference>
<evidence type="ECO:0000256" key="3">
    <source>
        <dbReference type="ARBA" id="ARBA00008770"/>
    </source>
</evidence>
<comment type="similarity">
    <text evidence="3 6">Belongs to the trehalose phosphatase family.</text>
</comment>
<comment type="cofactor">
    <cofactor evidence="6">
        <name>Mg(2+)</name>
        <dbReference type="ChEBI" id="CHEBI:18420"/>
    </cofactor>
</comment>
<dbReference type="AlphaFoldDB" id="A0A1N6WUI3"/>
<dbReference type="STRING" id="56779.SAMN05421834_11069"/>
<dbReference type="GO" id="GO:0005992">
    <property type="term" value="P:trehalose biosynthetic process"/>
    <property type="evidence" value="ECO:0007669"/>
    <property type="project" value="UniProtKB-UniPathway"/>
</dbReference>
<dbReference type="InterPro" id="IPR044651">
    <property type="entry name" value="OTSB-like"/>
</dbReference>
<dbReference type="SUPFAM" id="SSF56784">
    <property type="entry name" value="HAD-like"/>
    <property type="match status" value="1"/>
</dbReference>
<evidence type="ECO:0000256" key="2">
    <source>
        <dbReference type="ARBA" id="ARBA00005199"/>
    </source>
</evidence>
<name>A0A1N6WUI3_9FIRM</name>
<dbReference type="Gene3D" id="3.40.50.1000">
    <property type="entry name" value="HAD superfamily/HAD-like"/>
    <property type="match status" value="1"/>
</dbReference>
<evidence type="ECO:0000256" key="4">
    <source>
        <dbReference type="ARBA" id="ARBA00022801"/>
    </source>
</evidence>
<comment type="catalytic activity">
    <reaction evidence="1 6">
        <text>alpha,alpha-trehalose 6-phosphate + H2O = alpha,alpha-trehalose + phosphate</text>
        <dbReference type="Rhea" id="RHEA:23420"/>
        <dbReference type="ChEBI" id="CHEBI:15377"/>
        <dbReference type="ChEBI" id="CHEBI:16551"/>
        <dbReference type="ChEBI" id="CHEBI:43474"/>
        <dbReference type="ChEBI" id="CHEBI:58429"/>
        <dbReference type="EC" id="3.1.3.12"/>
    </reaction>
</comment>
<protein>
    <recommendedName>
        <fullName evidence="6">Trehalose 6-phosphate phosphatase</fullName>
        <ecNumber evidence="6">3.1.3.12</ecNumber>
    </recommendedName>
</protein>
<evidence type="ECO:0000313" key="7">
    <source>
        <dbReference type="EMBL" id="SIQ93757.1"/>
    </source>
</evidence>
<dbReference type="Proteomes" id="UP000185669">
    <property type="component" value="Unassembled WGS sequence"/>
</dbReference>
<organism evidence="7 8">
    <name type="scientific">Halanaerobium kushneri</name>
    <dbReference type="NCBI Taxonomy" id="56779"/>
    <lineage>
        <taxon>Bacteria</taxon>
        <taxon>Bacillati</taxon>
        <taxon>Bacillota</taxon>
        <taxon>Clostridia</taxon>
        <taxon>Halanaerobiales</taxon>
        <taxon>Halanaerobiaceae</taxon>
        <taxon>Halanaerobium</taxon>
    </lineage>
</organism>
<dbReference type="UniPathway" id="UPA00299"/>
<dbReference type="PANTHER" id="PTHR43768:SF3">
    <property type="entry name" value="TREHALOSE 6-PHOSPHATE PHOSPHATASE"/>
    <property type="match status" value="1"/>
</dbReference>
<reference evidence="8" key="1">
    <citation type="submission" date="2017-01" db="EMBL/GenBank/DDBJ databases">
        <authorList>
            <person name="Varghese N."/>
            <person name="Submissions S."/>
        </authorList>
    </citation>
    <scope>NUCLEOTIDE SEQUENCE [LARGE SCALE GENOMIC DNA]</scope>
    <source>
        <strain evidence="8">ATCC 700103</strain>
    </source>
</reference>
<proteinExistence type="inferred from homology"/>
<dbReference type="PANTHER" id="PTHR43768">
    <property type="entry name" value="TREHALOSE 6-PHOSPHATE PHOSPHATASE"/>
    <property type="match status" value="1"/>
</dbReference>
<dbReference type="InterPro" id="IPR023214">
    <property type="entry name" value="HAD_sf"/>
</dbReference>
<keyword evidence="6" id="KW-0460">Magnesium</keyword>
<dbReference type="NCBIfam" id="TIGR00685">
    <property type="entry name" value="T6PP"/>
    <property type="match status" value="1"/>
</dbReference>
<gene>
    <name evidence="7" type="ORF">SAMN05421834_11069</name>
</gene>
<dbReference type="InterPro" id="IPR006379">
    <property type="entry name" value="HAD-SF_hydro_IIB"/>
</dbReference>
<dbReference type="EMBL" id="FTNC01000010">
    <property type="protein sequence ID" value="SIQ93757.1"/>
    <property type="molecule type" value="Genomic_DNA"/>
</dbReference>
<keyword evidence="4 6" id="KW-0378">Hydrolase</keyword>
<keyword evidence="8" id="KW-1185">Reference proteome</keyword>
<evidence type="ECO:0000313" key="8">
    <source>
        <dbReference type="Proteomes" id="UP000185669"/>
    </source>
</evidence>